<dbReference type="SMART" id="SM00108">
    <property type="entry name" value="B_lectin"/>
    <property type="match status" value="1"/>
</dbReference>
<dbReference type="SUPFAM" id="SSF51110">
    <property type="entry name" value="alpha-D-mannose-specific plant lectins"/>
    <property type="match status" value="1"/>
</dbReference>
<name>A0A3B0VYB8_9ZZZZ</name>
<organism evidence="2">
    <name type="scientific">hydrothermal vent metagenome</name>
    <dbReference type="NCBI Taxonomy" id="652676"/>
    <lineage>
        <taxon>unclassified sequences</taxon>
        <taxon>metagenomes</taxon>
        <taxon>ecological metagenomes</taxon>
    </lineage>
</organism>
<evidence type="ECO:0000259" key="1">
    <source>
        <dbReference type="PROSITE" id="PS50927"/>
    </source>
</evidence>
<dbReference type="PROSITE" id="PS50927">
    <property type="entry name" value="BULB_LECTIN"/>
    <property type="match status" value="1"/>
</dbReference>
<dbReference type="AlphaFoldDB" id="A0A3B0VYB8"/>
<dbReference type="InterPro" id="IPR036426">
    <property type="entry name" value="Bulb-type_lectin_dom_sf"/>
</dbReference>
<protein>
    <recommendedName>
        <fullName evidence="1">Bulb-type lectin domain-containing protein</fullName>
    </recommendedName>
</protein>
<gene>
    <name evidence="2" type="ORF">MNBD_GAMMA03-740</name>
</gene>
<accession>A0A3B0VYB8</accession>
<dbReference type="EMBL" id="UOFC01000179">
    <property type="protein sequence ID" value="VAW48031.1"/>
    <property type="molecule type" value="Genomic_DNA"/>
</dbReference>
<evidence type="ECO:0000313" key="2">
    <source>
        <dbReference type="EMBL" id="VAW48031.1"/>
    </source>
</evidence>
<reference evidence="2" key="1">
    <citation type="submission" date="2018-06" db="EMBL/GenBank/DDBJ databases">
        <authorList>
            <person name="Zhirakovskaya E."/>
        </authorList>
    </citation>
    <scope>NUCLEOTIDE SEQUENCE</scope>
</reference>
<proteinExistence type="predicted"/>
<dbReference type="InterPro" id="IPR001480">
    <property type="entry name" value="Bulb-type_lectin_dom"/>
</dbReference>
<feature type="domain" description="Bulb-type lectin" evidence="1">
    <location>
        <begin position="177"/>
        <end position="290"/>
    </location>
</feature>
<sequence>MFISINNTVSTTLRKLTAKTMLFIGFGIASVNSVNAAESFQIAVYNNSSSSVTIHEVWYKISTWERLLVLAPSYRTFDPGECAGYTSDKCGNGRKPKYGVYAVSNIFATCGRREWKVKMTYKGSTFWATTSLDNDGSSRYACQDILRFRPDGTITLGGRYIRANNSGSISKYEKLPLLGGGRSECIPAKDNILLNNGVSHLIFQDDGNLVIYNNNFPDSHAIWASETYGRADRMCFQPDGNLVIYNGGTDSSDAVWSTGSWPNGYNLILQEDCNLVIYNDKDEALWSAGIENDCS</sequence>
<dbReference type="Gene3D" id="2.90.10.10">
    <property type="entry name" value="Bulb-type lectin domain"/>
    <property type="match status" value="2"/>
</dbReference>